<evidence type="ECO:0000256" key="6">
    <source>
        <dbReference type="ARBA" id="ARBA00023136"/>
    </source>
</evidence>
<keyword evidence="4" id="KW-1134">Transmembrane beta strand</keyword>
<keyword evidence="3" id="KW-0813">Transport</keyword>
<dbReference type="RefSeq" id="WP_077755002.1">
    <property type="nucleotide sequence ID" value="NZ_CP014782.1"/>
</dbReference>
<name>A0A1S6HX72_9GAMM</name>
<dbReference type="Proteomes" id="UP000189545">
    <property type="component" value="Chromosome"/>
</dbReference>
<evidence type="ECO:0000313" key="9">
    <source>
        <dbReference type="EMBL" id="AQS40176.1"/>
    </source>
</evidence>
<dbReference type="NCBIfam" id="NF007002">
    <property type="entry name" value="PRK09465.1"/>
    <property type="match status" value="1"/>
</dbReference>
<dbReference type="NCBIfam" id="TIGR01844">
    <property type="entry name" value="type_I_sec_TolC"/>
    <property type="match status" value="1"/>
</dbReference>
<evidence type="ECO:0000256" key="7">
    <source>
        <dbReference type="ARBA" id="ARBA00023237"/>
    </source>
</evidence>
<keyword evidence="10" id="KW-1185">Reference proteome</keyword>
<dbReference type="InterPro" id="IPR003423">
    <property type="entry name" value="OMP_efflux"/>
</dbReference>
<keyword evidence="6" id="KW-0472">Membrane</keyword>
<dbReference type="InterPro" id="IPR051906">
    <property type="entry name" value="TolC-like"/>
</dbReference>
<dbReference type="InterPro" id="IPR058622">
    <property type="entry name" value="TolC"/>
</dbReference>
<dbReference type="STRING" id="225848.Sps_05107"/>
<evidence type="ECO:0000256" key="3">
    <source>
        <dbReference type="ARBA" id="ARBA00022448"/>
    </source>
</evidence>
<dbReference type="KEGG" id="spsw:Sps_05107"/>
<keyword evidence="7" id="KW-0998">Cell outer membrane</keyword>
<dbReference type="GO" id="GO:1990281">
    <property type="term" value="C:efflux pump complex"/>
    <property type="evidence" value="ECO:0007669"/>
    <property type="project" value="TreeGrafter"/>
</dbReference>
<dbReference type="OrthoDB" id="9813458at2"/>
<dbReference type="EMBL" id="CP014782">
    <property type="protein sequence ID" value="AQS40176.1"/>
    <property type="molecule type" value="Genomic_DNA"/>
</dbReference>
<sequence>MKFKIRTICAALSLTFSTAAVQADDLLQIYQQALTSDPIALQAQAQRDALYEKIEQNRAPLLPTISANVGYNKNWINEDTVPNTDSSGINAGVTLKQVIYDHSAWVGLSLAELAASQADSAYASSLQTLIIRVTSAYFAVLSAKDTYEFQGSEKRAIERQLEQTKQRFAVGLTAITDVHEAQAQYDLARAQEILAENELTNSYEALREITGIEHNTINILDTERFSAVTPSPARATDWLKMAETNSVDLLTTRIGKDIAQETISLYKAGHMSSLSLNAGYTTNIQQENSNSNESANDFDNGTIGLTLSVPIFEGFKVSSQVNEAQYQYVEASEKMEQTHRKVVKDVRNNFNNVGASISSIRAYEQSVISSESALKATQAGFEVGTRTIVDVLNRTRDLYDSKRKLSDARYGYINSILALKQAAGTLNEDDVIAINNGLTAQVAQTTTQ</sequence>
<proteinExistence type="inferred from homology"/>
<dbReference type="GO" id="GO:0015562">
    <property type="term" value="F:efflux transmembrane transporter activity"/>
    <property type="evidence" value="ECO:0007669"/>
    <property type="project" value="InterPro"/>
</dbReference>
<evidence type="ECO:0000256" key="8">
    <source>
        <dbReference type="SAM" id="SignalP"/>
    </source>
</evidence>
<organism evidence="9 10">
    <name type="scientific">Shewanella psychrophila</name>
    <dbReference type="NCBI Taxonomy" id="225848"/>
    <lineage>
        <taxon>Bacteria</taxon>
        <taxon>Pseudomonadati</taxon>
        <taxon>Pseudomonadota</taxon>
        <taxon>Gammaproteobacteria</taxon>
        <taxon>Alteromonadales</taxon>
        <taxon>Shewanellaceae</taxon>
        <taxon>Shewanella</taxon>
    </lineage>
</organism>
<gene>
    <name evidence="9" type="ORF">Sps_05107</name>
</gene>
<keyword evidence="8" id="KW-0732">Signal</keyword>
<dbReference type="SUPFAM" id="SSF56954">
    <property type="entry name" value="Outer membrane efflux proteins (OEP)"/>
    <property type="match status" value="1"/>
</dbReference>
<dbReference type="GO" id="GO:0015288">
    <property type="term" value="F:porin activity"/>
    <property type="evidence" value="ECO:0007669"/>
    <property type="project" value="TreeGrafter"/>
</dbReference>
<protein>
    <submittedName>
        <fullName evidence="9">Type I secretion outer membrane protein, TolC family</fullName>
    </submittedName>
</protein>
<evidence type="ECO:0000256" key="2">
    <source>
        <dbReference type="ARBA" id="ARBA00007613"/>
    </source>
</evidence>
<feature type="chain" id="PRO_5012051695" evidence="8">
    <location>
        <begin position="23"/>
        <end position="448"/>
    </location>
</feature>
<dbReference type="GO" id="GO:0009279">
    <property type="term" value="C:cell outer membrane"/>
    <property type="evidence" value="ECO:0007669"/>
    <property type="project" value="UniProtKB-SubCell"/>
</dbReference>
<evidence type="ECO:0000256" key="4">
    <source>
        <dbReference type="ARBA" id="ARBA00022452"/>
    </source>
</evidence>
<reference evidence="9 10" key="1">
    <citation type="submission" date="2016-03" db="EMBL/GenBank/DDBJ databases">
        <title>Complete genome sequence of Shewanella psychrophila WP2, a deep sea bacterium isolated from west Pacific sediment.</title>
        <authorList>
            <person name="Xu G."/>
            <person name="Jian H."/>
        </authorList>
    </citation>
    <scope>NUCLEOTIDE SEQUENCE [LARGE SCALE GENOMIC DNA]</scope>
    <source>
        <strain evidence="9 10">WP2</strain>
    </source>
</reference>
<evidence type="ECO:0000256" key="1">
    <source>
        <dbReference type="ARBA" id="ARBA00004442"/>
    </source>
</evidence>
<comment type="subcellular location">
    <subcellularLocation>
        <location evidence="1">Cell outer membrane</location>
    </subcellularLocation>
</comment>
<feature type="signal peptide" evidence="8">
    <location>
        <begin position="1"/>
        <end position="22"/>
    </location>
</feature>
<comment type="similarity">
    <text evidence="2">Belongs to the outer membrane factor (OMF) (TC 1.B.17) family.</text>
</comment>
<evidence type="ECO:0000313" key="10">
    <source>
        <dbReference type="Proteomes" id="UP000189545"/>
    </source>
</evidence>
<dbReference type="PANTHER" id="PTHR30026:SF20">
    <property type="entry name" value="OUTER MEMBRANE PROTEIN TOLC"/>
    <property type="match status" value="1"/>
</dbReference>
<evidence type="ECO:0000256" key="5">
    <source>
        <dbReference type="ARBA" id="ARBA00022692"/>
    </source>
</evidence>
<accession>A0A1S6HX72</accession>
<keyword evidence="5" id="KW-0812">Transmembrane</keyword>
<dbReference type="InterPro" id="IPR010130">
    <property type="entry name" value="T1SS_OMP_TolC"/>
</dbReference>
<dbReference type="AlphaFoldDB" id="A0A1S6HX72"/>
<dbReference type="Gene3D" id="1.20.1600.10">
    <property type="entry name" value="Outer membrane efflux proteins (OEP)"/>
    <property type="match status" value="1"/>
</dbReference>
<dbReference type="Pfam" id="PF02321">
    <property type="entry name" value="OEP"/>
    <property type="match status" value="2"/>
</dbReference>
<dbReference type="PANTHER" id="PTHR30026">
    <property type="entry name" value="OUTER MEMBRANE PROTEIN TOLC"/>
    <property type="match status" value="1"/>
</dbReference>